<protein>
    <recommendedName>
        <fullName evidence="10">Transcription factor domain-containing protein</fullName>
    </recommendedName>
</protein>
<evidence type="ECO:0000313" key="9">
    <source>
        <dbReference type="Proteomes" id="UP000663827"/>
    </source>
</evidence>
<evidence type="ECO:0000256" key="5">
    <source>
        <dbReference type="ARBA" id="ARBA00023163"/>
    </source>
</evidence>
<organism evidence="8 9">
    <name type="scientific">Rhizoctonia solani</name>
    <dbReference type="NCBI Taxonomy" id="456999"/>
    <lineage>
        <taxon>Eukaryota</taxon>
        <taxon>Fungi</taxon>
        <taxon>Dikarya</taxon>
        <taxon>Basidiomycota</taxon>
        <taxon>Agaricomycotina</taxon>
        <taxon>Agaricomycetes</taxon>
        <taxon>Cantharellales</taxon>
        <taxon>Ceratobasidiaceae</taxon>
        <taxon>Rhizoctonia</taxon>
    </lineage>
</organism>
<dbReference type="GO" id="GO:0046872">
    <property type="term" value="F:metal ion binding"/>
    <property type="evidence" value="ECO:0007669"/>
    <property type="project" value="UniProtKB-KW"/>
</dbReference>
<name>A0A8H3E9W7_9AGAM</name>
<keyword evidence="1" id="KW-0479">Metal-binding</keyword>
<evidence type="ECO:0000256" key="7">
    <source>
        <dbReference type="SAM" id="MobiDB-lite"/>
    </source>
</evidence>
<dbReference type="GO" id="GO:0003677">
    <property type="term" value="F:DNA binding"/>
    <property type="evidence" value="ECO:0007669"/>
    <property type="project" value="UniProtKB-KW"/>
</dbReference>
<dbReference type="Proteomes" id="UP000663827">
    <property type="component" value="Unassembled WGS sequence"/>
</dbReference>
<dbReference type="PANTHER" id="PTHR31313:SF81">
    <property type="entry name" value="TY1 ENHANCER ACTIVATOR"/>
    <property type="match status" value="1"/>
</dbReference>
<gene>
    <name evidence="8" type="ORF">RDB_LOCUS167714</name>
</gene>
<feature type="region of interest" description="Disordered" evidence="7">
    <location>
        <begin position="84"/>
        <end position="103"/>
    </location>
</feature>
<dbReference type="InterPro" id="IPR051615">
    <property type="entry name" value="Transcr_Regulatory_Elem"/>
</dbReference>
<feature type="compositionally biased region" description="Polar residues" evidence="7">
    <location>
        <begin position="84"/>
        <end position="96"/>
    </location>
</feature>
<dbReference type="AlphaFoldDB" id="A0A8H3E9W7"/>
<evidence type="ECO:0000256" key="1">
    <source>
        <dbReference type="ARBA" id="ARBA00022723"/>
    </source>
</evidence>
<accession>A0A8H3E9W7</accession>
<keyword evidence="6" id="KW-0539">Nucleus</keyword>
<proteinExistence type="predicted"/>
<sequence length="331" mass="36089">MVISTRIIELMYDKYPVAPDERSVIDIHLQLDTWFNSLPRELLVWTRSTSPLPHIITLHIYYWFLIICLHQPFYGRTGAIESNSGRGSNATSEASNQGGGGSAIHEQSIKMVDRATHKIVQLLQMFGKLHMMMFFPRNMIHVIYECGIALLKESATAPVAATKKRAIALEAARTCLCVLRETSRTWPWAEQLADHLEGKLNETGANNTTQLFTSDWTAPGGETGQIGPNIYPLTQEWGPAGRLASPSEGNFVNQLSGMQIDPSGSGFAANQLGLDLSPHQHGILGNHVTFDNLGGTGESAHIVGTQVDTVTHGAMPFPGAPSTSTTPYSLP</sequence>
<keyword evidence="5" id="KW-0804">Transcription</keyword>
<dbReference type="PANTHER" id="PTHR31313">
    <property type="entry name" value="TY1 ENHANCER ACTIVATOR"/>
    <property type="match status" value="1"/>
</dbReference>
<evidence type="ECO:0000313" key="8">
    <source>
        <dbReference type="EMBL" id="CAE7221638.1"/>
    </source>
</evidence>
<keyword evidence="4" id="KW-0238">DNA-binding</keyword>
<reference evidence="8" key="1">
    <citation type="submission" date="2021-01" db="EMBL/GenBank/DDBJ databases">
        <authorList>
            <person name="Kaushik A."/>
        </authorList>
    </citation>
    <scope>NUCLEOTIDE SEQUENCE</scope>
    <source>
        <strain evidence="8">AG5</strain>
    </source>
</reference>
<dbReference type="EMBL" id="CAJNJQ010005845">
    <property type="protein sequence ID" value="CAE7221638.1"/>
    <property type="molecule type" value="Genomic_DNA"/>
</dbReference>
<dbReference type="CDD" id="cd12148">
    <property type="entry name" value="fungal_TF_MHR"/>
    <property type="match status" value="1"/>
</dbReference>
<keyword evidence="3" id="KW-0805">Transcription regulation</keyword>
<evidence type="ECO:0000256" key="2">
    <source>
        <dbReference type="ARBA" id="ARBA00022833"/>
    </source>
</evidence>
<keyword evidence="2" id="KW-0862">Zinc</keyword>
<comment type="caution">
    <text evidence="8">The sequence shown here is derived from an EMBL/GenBank/DDBJ whole genome shotgun (WGS) entry which is preliminary data.</text>
</comment>
<evidence type="ECO:0000256" key="3">
    <source>
        <dbReference type="ARBA" id="ARBA00023015"/>
    </source>
</evidence>
<evidence type="ECO:0000256" key="6">
    <source>
        <dbReference type="ARBA" id="ARBA00023242"/>
    </source>
</evidence>
<evidence type="ECO:0008006" key="10">
    <source>
        <dbReference type="Google" id="ProtNLM"/>
    </source>
</evidence>
<evidence type="ECO:0000256" key="4">
    <source>
        <dbReference type="ARBA" id="ARBA00023125"/>
    </source>
</evidence>